<gene>
    <name evidence="1" type="ORF">CJ305_06760</name>
</gene>
<protein>
    <submittedName>
        <fullName evidence="1">Uncharacterized protein</fullName>
    </submittedName>
</protein>
<dbReference type="OrthoDB" id="1434951at2"/>
<accession>A0A2G1VSD7</accession>
<evidence type="ECO:0000313" key="1">
    <source>
        <dbReference type="EMBL" id="PHQ29671.1"/>
    </source>
</evidence>
<dbReference type="RefSeq" id="WP_099645512.1">
    <property type="nucleotide sequence ID" value="NZ_KZ319289.1"/>
</dbReference>
<organism evidence="1 2">
    <name type="scientific">Leeuwenhoekiella nanhaiensis</name>
    <dbReference type="NCBI Taxonomy" id="1655491"/>
    <lineage>
        <taxon>Bacteria</taxon>
        <taxon>Pseudomonadati</taxon>
        <taxon>Bacteroidota</taxon>
        <taxon>Flavobacteriia</taxon>
        <taxon>Flavobacteriales</taxon>
        <taxon>Flavobacteriaceae</taxon>
        <taxon>Leeuwenhoekiella</taxon>
    </lineage>
</organism>
<comment type="caution">
    <text evidence="1">The sequence shown here is derived from an EMBL/GenBank/DDBJ whole genome shotgun (WGS) entry which is preliminary data.</text>
</comment>
<dbReference type="EMBL" id="NQXA01000003">
    <property type="protein sequence ID" value="PHQ29671.1"/>
    <property type="molecule type" value="Genomic_DNA"/>
</dbReference>
<dbReference type="AlphaFoldDB" id="A0A2G1VSD7"/>
<evidence type="ECO:0000313" key="2">
    <source>
        <dbReference type="Proteomes" id="UP000229433"/>
    </source>
</evidence>
<keyword evidence="2" id="KW-1185">Reference proteome</keyword>
<proteinExistence type="predicted"/>
<dbReference type="Proteomes" id="UP000229433">
    <property type="component" value="Unassembled WGS sequence"/>
</dbReference>
<reference evidence="1 2" key="1">
    <citation type="submission" date="2017-08" db="EMBL/GenBank/DDBJ databases">
        <title>The whole genome shortgun sequences of strain Leeuwenhoekiella nanhaiensis G18 from the South China Sea.</title>
        <authorList>
            <person name="Liu Q."/>
        </authorList>
    </citation>
    <scope>NUCLEOTIDE SEQUENCE [LARGE SCALE GENOMIC DNA]</scope>
    <source>
        <strain evidence="1 2">G18</strain>
    </source>
</reference>
<name>A0A2G1VSD7_9FLAO</name>
<sequence length="198" mass="21771">MIFKNLFTKAGAIVLTSLLFINCSDDTETLNEPDDAVVAAYTVADFKASLSGAEEEPEEACFSRDLIAGQNEVVGQVTINVNQDGSWTLTYQTLEGWSLQETHLSLSPDCENPTFPVTKTGNPKVGKFEYAASHENNIDTVEYTIYQDSFSWEFCFAAHAVVQGPKGKETAWAEGESFGGKNWAMYVHAFLLGCLQQT</sequence>